<evidence type="ECO:0000256" key="11">
    <source>
        <dbReference type="ARBA" id="ARBA00044291"/>
    </source>
</evidence>
<evidence type="ECO:0000256" key="13">
    <source>
        <dbReference type="SAM" id="MobiDB-lite"/>
    </source>
</evidence>
<sequence>MISVELAERIAAAIELPDWVIDKSAALAYECFGSAGDAFEDRVRVNFPAAHAAVEQWMREQAHPFAARLPYLNPWHGIASILGYLGLILAFRVFGRVLGKFTCRSLGLVHNLGLHLLSLYMSLGLMISARAAGYSLWNNAVGTSPAEWRIGKLIWLFYVSKVVEWMDTVIMLLKQNYHQVSFLHMYHHTTIFVLWWLASLAAPGGDSYYSAMVNSGIHVVMYGYYFLTLLFPTGVVRNVLNKFKFVITKSQMTQFAFNCMQSAYDLLWVPRAELKYSATLLQILFWYMISLLVLFGNFLAKNNTKKSPRSHHHHHQITPVLPQETETTARKGSGSSSDSTTTAGAKVGMTKAQLEQLKKEQAAQAKVLARKGSNGSDKTNTIRTSSAQPLNHEPVFRKN</sequence>
<evidence type="ECO:0000313" key="15">
    <source>
        <dbReference type="Proteomes" id="UP001430356"/>
    </source>
</evidence>
<evidence type="ECO:0000256" key="2">
    <source>
        <dbReference type="ARBA" id="ARBA00007263"/>
    </source>
</evidence>
<feature type="transmembrane region" description="Helical" evidence="12">
    <location>
        <begin position="276"/>
        <end position="300"/>
    </location>
</feature>
<dbReference type="GO" id="GO:0034626">
    <property type="term" value="P:fatty acid elongation, polyunsaturated fatty acid"/>
    <property type="evidence" value="ECO:0007669"/>
    <property type="project" value="TreeGrafter"/>
</dbReference>
<dbReference type="GO" id="GO:0009922">
    <property type="term" value="F:fatty acid elongase activity"/>
    <property type="evidence" value="ECO:0007669"/>
    <property type="project" value="InterPro"/>
</dbReference>
<feature type="transmembrane region" description="Helical" evidence="12">
    <location>
        <begin position="75"/>
        <end position="94"/>
    </location>
</feature>
<organism evidence="14 15">
    <name type="scientific">Novymonas esmeraldas</name>
    <dbReference type="NCBI Taxonomy" id="1808958"/>
    <lineage>
        <taxon>Eukaryota</taxon>
        <taxon>Discoba</taxon>
        <taxon>Euglenozoa</taxon>
        <taxon>Kinetoplastea</taxon>
        <taxon>Metakinetoplastina</taxon>
        <taxon>Trypanosomatida</taxon>
        <taxon>Trypanosomatidae</taxon>
        <taxon>Novymonas</taxon>
    </lineage>
</organism>
<dbReference type="GO" id="GO:0030148">
    <property type="term" value="P:sphingolipid biosynthetic process"/>
    <property type="evidence" value="ECO:0007669"/>
    <property type="project" value="TreeGrafter"/>
</dbReference>
<evidence type="ECO:0000256" key="1">
    <source>
        <dbReference type="ARBA" id="ARBA00004141"/>
    </source>
</evidence>
<dbReference type="Proteomes" id="UP001430356">
    <property type="component" value="Unassembled WGS sequence"/>
</dbReference>
<comment type="similarity">
    <text evidence="2 12">Belongs to the ELO family.</text>
</comment>
<dbReference type="GO" id="GO:0019367">
    <property type="term" value="P:fatty acid elongation, saturated fatty acid"/>
    <property type="evidence" value="ECO:0007669"/>
    <property type="project" value="TreeGrafter"/>
</dbReference>
<dbReference type="GO" id="GO:0034625">
    <property type="term" value="P:fatty acid elongation, monounsaturated fatty acid"/>
    <property type="evidence" value="ECO:0007669"/>
    <property type="project" value="TreeGrafter"/>
</dbReference>
<feature type="transmembrane region" description="Helical" evidence="12">
    <location>
        <begin position="114"/>
        <end position="133"/>
    </location>
</feature>
<dbReference type="EC" id="2.3.1.-" evidence="12"/>
<evidence type="ECO:0000256" key="12">
    <source>
        <dbReference type="RuleBase" id="RU361115"/>
    </source>
</evidence>
<name>A0AAW0EZA9_9TRYP</name>
<dbReference type="PANTHER" id="PTHR11157">
    <property type="entry name" value="FATTY ACID ACYL TRANSFERASE-RELATED"/>
    <property type="match status" value="1"/>
</dbReference>
<keyword evidence="9 12" id="KW-0472">Membrane</keyword>
<feature type="transmembrane region" description="Helical" evidence="12">
    <location>
        <begin position="185"/>
        <end position="202"/>
    </location>
</feature>
<evidence type="ECO:0000256" key="9">
    <source>
        <dbReference type="ARBA" id="ARBA00023136"/>
    </source>
</evidence>
<feature type="compositionally biased region" description="Polar residues" evidence="13">
    <location>
        <begin position="373"/>
        <end position="389"/>
    </location>
</feature>
<feature type="transmembrane region" description="Helical" evidence="12">
    <location>
        <begin position="222"/>
        <end position="240"/>
    </location>
</feature>
<evidence type="ECO:0000256" key="3">
    <source>
        <dbReference type="ARBA" id="ARBA00022516"/>
    </source>
</evidence>
<comment type="subcellular location">
    <subcellularLocation>
        <location evidence="1">Membrane</location>
        <topology evidence="1">Multi-pass membrane protein</topology>
    </subcellularLocation>
</comment>
<reference evidence="14 15" key="1">
    <citation type="journal article" date="2021" name="MBio">
        <title>A New Model Trypanosomatid, Novymonas esmeraldas: Genomic Perception of Its 'Candidatus Pandoraea novymonadis' Endosymbiont.</title>
        <authorList>
            <person name="Zakharova A."/>
            <person name="Saura A."/>
            <person name="Butenko A."/>
            <person name="Podesvova L."/>
            <person name="Warmusova S."/>
            <person name="Kostygov A.Y."/>
            <person name="Nenarokova A."/>
            <person name="Lukes J."/>
            <person name="Opperdoes F.R."/>
            <person name="Yurchenko V."/>
        </authorList>
    </citation>
    <scope>NUCLEOTIDE SEQUENCE [LARGE SCALE GENOMIC DNA]</scope>
    <source>
        <strain evidence="14 15">E262AT.01</strain>
    </source>
</reference>
<evidence type="ECO:0000256" key="6">
    <source>
        <dbReference type="ARBA" id="ARBA00022832"/>
    </source>
</evidence>
<evidence type="ECO:0000256" key="10">
    <source>
        <dbReference type="ARBA" id="ARBA00023160"/>
    </source>
</evidence>
<keyword evidence="3 12" id="KW-0444">Lipid biosynthesis</keyword>
<dbReference type="GO" id="GO:0042761">
    <property type="term" value="P:very long-chain fatty acid biosynthetic process"/>
    <property type="evidence" value="ECO:0007669"/>
    <property type="project" value="TreeGrafter"/>
</dbReference>
<feature type="compositionally biased region" description="Basic residues" evidence="13">
    <location>
        <begin position="305"/>
        <end position="316"/>
    </location>
</feature>
<feature type="compositionally biased region" description="Low complexity" evidence="13">
    <location>
        <begin position="332"/>
        <end position="345"/>
    </location>
</feature>
<comment type="catalytic activity">
    <reaction evidence="12">
        <text>an acyl-CoA + malonyl-CoA + H(+) = a 3-oxoacyl-CoA + CO2 + CoA</text>
        <dbReference type="Rhea" id="RHEA:50252"/>
        <dbReference type="ChEBI" id="CHEBI:15378"/>
        <dbReference type="ChEBI" id="CHEBI:16526"/>
        <dbReference type="ChEBI" id="CHEBI:57287"/>
        <dbReference type="ChEBI" id="CHEBI:57384"/>
        <dbReference type="ChEBI" id="CHEBI:58342"/>
        <dbReference type="ChEBI" id="CHEBI:90726"/>
    </reaction>
    <physiologicalReaction direction="left-to-right" evidence="12">
        <dbReference type="Rhea" id="RHEA:50253"/>
    </physiologicalReaction>
</comment>
<evidence type="ECO:0000313" key="14">
    <source>
        <dbReference type="EMBL" id="KAK7199720.1"/>
    </source>
</evidence>
<keyword evidence="6 12" id="KW-0276">Fatty acid metabolism</keyword>
<evidence type="ECO:0000256" key="8">
    <source>
        <dbReference type="ARBA" id="ARBA00023098"/>
    </source>
</evidence>
<dbReference type="EMBL" id="JAECZO010000001">
    <property type="protein sequence ID" value="KAK7199720.1"/>
    <property type="molecule type" value="Genomic_DNA"/>
</dbReference>
<dbReference type="InterPro" id="IPR002076">
    <property type="entry name" value="ELO_fam"/>
</dbReference>
<keyword evidence="5 12" id="KW-0812">Transmembrane</keyword>
<keyword evidence="4 12" id="KW-0808">Transferase</keyword>
<evidence type="ECO:0000256" key="7">
    <source>
        <dbReference type="ARBA" id="ARBA00022989"/>
    </source>
</evidence>
<keyword evidence="15" id="KW-1185">Reference proteome</keyword>
<keyword evidence="8 12" id="KW-0443">Lipid metabolism</keyword>
<keyword evidence="10 12" id="KW-0275">Fatty acid biosynthesis</keyword>
<dbReference type="PANTHER" id="PTHR11157:SF126">
    <property type="entry name" value="ELONGATION OF VERY LONG CHAIN FATTY ACIDS PROTEIN"/>
    <property type="match status" value="1"/>
</dbReference>
<evidence type="ECO:0000256" key="5">
    <source>
        <dbReference type="ARBA" id="ARBA00022692"/>
    </source>
</evidence>
<dbReference type="AlphaFoldDB" id="A0AAW0EZA9"/>
<dbReference type="Pfam" id="PF01151">
    <property type="entry name" value="ELO"/>
    <property type="match status" value="1"/>
</dbReference>
<protein>
    <recommendedName>
        <fullName evidence="11 12">Elongation of fatty acids protein</fullName>
        <ecNumber evidence="12">2.3.1.-</ecNumber>
    </recommendedName>
</protein>
<keyword evidence="7 12" id="KW-1133">Transmembrane helix</keyword>
<dbReference type="GO" id="GO:0005789">
    <property type="term" value="C:endoplasmic reticulum membrane"/>
    <property type="evidence" value="ECO:0007669"/>
    <property type="project" value="TreeGrafter"/>
</dbReference>
<proteinExistence type="inferred from homology"/>
<feature type="region of interest" description="Disordered" evidence="13">
    <location>
        <begin position="305"/>
        <end position="399"/>
    </location>
</feature>
<evidence type="ECO:0000256" key="4">
    <source>
        <dbReference type="ARBA" id="ARBA00022679"/>
    </source>
</evidence>
<comment type="caution">
    <text evidence="14">The sequence shown here is derived from an EMBL/GenBank/DDBJ whole genome shotgun (WGS) entry which is preliminary data.</text>
</comment>
<accession>A0AAW0EZA9</accession>
<gene>
    <name evidence="14" type="ORF">NESM_000018000</name>
</gene>